<reference evidence="1 2" key="1">
    <citation type="submission" date="2018-01" db="EMBL/GenBank/DDBJ databases">
        <title>Complete genome sequence of Salinigranum rubrum GX10T, an extremely halophilic archaeon isolated from a marine solar saltern.</title>
        <authorList>
            <person name="Han S."/>
        </authorList>
    </citation>
    <scope>NUCLEOTIDE SEQUENCE [LARGE SCALE GENOMIC DNA]</scope>
    <source>
        <strain evidence="1 2">GX10</strain>
        <plasmid evidence="2">Plasmid unnamed5</plasmid>
    </source>
</reference>
<name>A0A2I8VS79_9EURY</name>
<protein>
    <submittedName>
        <fullName evidence="1">Uncharacterized protein</fullName>
    </submittedName>
</protein>
<keyword evidence="2" id="KW-1185">Reference proteome</keyword>
<accession>A0A2I8VS79</accession>
<dbReference type="EMBL" id="CP026314">
    <property type="protein sequence ID" value="AUV84714.1"/>
    <property type="molecule type" value="Genomic_DNA"/>
</dbReference>
<dbReference type="AlphaFoldDB" id="A0A2I8VS79"/>
<proteinExistence type="predicted"/>
<keyword evidence="1" id="KW-0614">Plasmid</keyword>
<sequence length="130" mass="13859">MRKLIKRLIVGVLPPTQSLLDSRQRGTVPTALAPGFVLGRTDALSTLGDRASDRGDAVITGKIVFVSWAIRFDTGQLTRLAPPDTTDNERSGGMVLITIVAIIVIPKRSIHSLGDISNSGQDVDVRELGG</sequence>
<geneLocation type="plasmid" evidence="1 2">
    <name>unnamed5</name>
</geneLocation>
<dbReference type="Proteomes" id="UP000236584">
    <property type="component" value="Plasmid unnamed5"/>
</dbReference>
<organism evidence="1 2">
    <name type="scientific">Salinigranum rubrum</name>
    <dbReference type="NCBI Taxonomy" id="755307"/>
    <lineage>
        <taxon>Archaea</taxon>
        <taxon>Methanobacteriati</taxon>
        <taxon>Methanobacteriota</taxon>
        <taxon>Stenosarchaea group</taxon>
        <taxon>Halobacteria</taxon>
        <taxon>Halobacteriales</taxon>
        <taxon>Haloferacaceae</taxon>
        <taxon>Salinigranum</taxon>
    </lineage>
</organism>
<gene>
    <name evidence="1" type="ORF">C2R22_24610</name>
</gene>
<evidence type="ECO:0000313" key="1">
    <source>
        <dbReference type="EMBL" id="AUV84714.1"/>
    </source>
</evidence>
<dbReference type="KEGG" id="srub:C2R22_24610"/>
<evidence type="ECO:0000313" key="2">
    <source>
        <dbReference type="Proteomes" id="UP000236584"/>
    </source>
</evidence>